<keyword evidence="9" id="KW-1185">Reference proteome</keyword>
<evidence type="ECO:0000313" key="8">
    <source>
        <dbReference type="EMBL" id="MBW8686393.1"/>
    </source>
</evidence>
<evidence type="ECO:0000256" key="3">
    <source>
        <dbReference type="ARBA" id="ARBA00022989"/>
    </source>
</evidence>
<gene>
    <name evidence="8" type="ORF">K1Y79_18780</name>
</gene>
<dbReference type="InterPro" id="IPR052964">
    <property type="entry name" value="Sporulation_signal_mat"/>
</dbReference>
<feature type="domain" description="HTTM-like" evidence="7">
    <location>
        <begin position="18"/>
        <end position="294"/>
    </location>
</feature>
<proteinExistence type="predicted"/>
<keyword evidence="3 6" id="KW-1133">Transmembrane helix</keyword>
<evidence type="ECO:0000256" key="2">
    <source>
        <dbReference type="ARBA" id="ARBA00022692"/>
    </source>
</evidence>
<dbReference type="PANTHER" id="PTHR39535">
    <property type="entry name" value="SPORULATION-DELAYING PROTEIN SDPB"/>
    <property type="match status" value="1"/>
</dbReference>
<feature type="transmembrane region" description="Helical" evidence="6">
    <location>
        <begin position="21"/>
        <end position="43"/>
    </location>
</feature>
<feature type="transmembrane region" description="Helical" evidence="6">
    <location>
        <begin position="258"/>
        <end position="291"/>
    </location>
</feature>
<evidence type="ECO:0000313" key="9">
    <source>
        <dbReference type="Proteomes" id="UP000812961"/>
    </source>
</evidence>
<evidence type="ECO:0000256" key="4">
    <source>
        <dbReference type="ARBA" id="ARBA00023136"/>
    </source>
</evidence>
<keyword evidence="2 6" id="KW-0812">Transmembrane</keyword>
<dbReference type="InterPro" id="IPR053934">
    <property type="entry name" value="HTTM_dom"/>
</dbReference>
<feature type="transmembrane region" description="Helical" evidence="6">
    <location>
        <begin position="227"/>
        <end position="246"/>
    </location>
</feature>
<dbReference type="EMBL" id="JAICCF010000003">
    <property type="protein sequence ID" value="MBW8686393.1"/>
    <property type="molecule type" value="Genomic_DNA"/>
</dbReference>
<accession>A0ABS7GFB7</accession>
<keyword evidence="4 6" id="KW-0472">Membrane</keyword>
<dbReference type="Proteomes" id="UP000812961">
    <property type="component" value="Unassembled WGS sequence"/>
</dbReference>
<reference evidence="8 9" key="1">
    <citation type="submission" date="2021-08" db="EMBL/GenBank/DDBJ databases">
        <title>The genome sequence of Chitinophaga sp. B61.</title>
        <authorList>
            <person name="Zhang X."/>
        </authorList>
    </citation>
    <scope>NUCLEOTIDE SEQUENCE [LARGE SCALE GENOMIC DNA]</scope>
    <source>
        <strain evidence="8 9">B61</strain>
    </source>
</reference>
<comment type="caution">
    <text evidence="8">The sequence shown here is derived from an EMBL/GenBank/DDBJ whole genome shotgun (WGS) entry which is preliminary data.</text>
</comment>
<feature type="transmembrane region" description="Helical" evidence="6">
    <location>
        <begin position="79"/>
        <end position="99"/>
    </location>
</feature>
<name>A0ABS7GFB7_9BACT</name>
<dbReference type="PANTHER" id="PTHR39535:SF2">
    <property type="entry name" value="HTTM DOMAIN-CONTAINING PROTEIN"/>
    <property type="match status" value="1"/>
</dbReference>
<feature type="transmembrane region" description="Helical" evidence="6">
    <location>
        <begin position="165"/>
        <end position="187"/>
    </location>
</feature>
<feature type="region of interest" description="Disordered" evidence="5">
    <location>
        <begin position="319"/>
        <end position="349"/>
    </location>
</feature>
<evidence type="ECO:0000256" key="5">
    <source>
        <dbReference type="SAM" id="MobiDB-lite"/>
    </source>
</evidence>
<dbReference type="Pfam" id="PF05090">
    <property type="entry name" value="HTTM"/>
    <property type="match status" value="1"/>
</dbReference>
<evidence type="ECO:0000256" key="6">
    <source>
        <dbReference type="SAM" id="Phobius"/>
    </source>
</evidence>
<dbReference type="RefSeq" id="WP_220251697.1">
    <property type="nucleotide sequence ID" value="NZ_JAICCF010000003.1"/>
</dbReference>
<dbReference type="InterPro" id="IPR023894">
    <property type="entry name" value="Sporulation_SdpB"/>
</dbReference>
<protein>
    <recommendedName>
        <fullName evidence="7">HTTM-like domain-containing protein</fullName>
    </recommendedName>
</protein>
<sequence>MFNMFLQSIDKVAARLAATSVHTNTLGLARSIIAASLLLTLLFNTPETLFRPAGVANEILSQTDTLYFNKINFFNLLPFAWFNWLRAVAIIVLIVVIAGWRPKYTCILHAWIAISFTNAAIIIEGGDQIAANLSLLLVPICLTDNRSSHWDTTPAEGTFRKEKNLVATFFYWLIRLQVALIYFHAAIGKMPMAEWANGTAVYYWFNDPVFGMTPLIRTVLDPVLKNAVGVVLITWGVLLLEILLFMTLVMSKKHWKPFLVAGIFFHLSIIVVHGLFSFFLSMAGALILLVGRVDTNFTPWRLSWRKAVAYKFKFTSQRPAENPSVPALSYPPAPNGTAHQEYASHLPEN</sequence>
<feature type="transmembrane region" description="Helical" evidence="6">
    <location>
        <begin position="106"/>
        <end position="123"/>
    </location>
</feature>
<evidence type="ECO:0000256" key="1">
    <source>
        <dbReference type="ARBA" id="ARBA00004127"/>
    </source>
</evidence>
<dbReference type="InterPro" id="IPR011020">
    <property type="entry name" value="HTTM-like"/>
</dbReference>
<comment type="subcellular location">
    <subcellularLocation>
        <location evidence="1">Endomembrane system</location>
        <topology evidence="1">Multi-pass membrane protein</topology>
    </subcellularLocation>
</comment>
<organism evidence="8 9">
    <name type="scientific">Chitinophaga rhizophila</name>
    <dbReference type="NCBI Taxonomy" id="2866212"/>
    <lineage>
        <taxon>Bacteria</taxon>
        <taxon>Pseudomonadati</taxon>
        <taxon>Bacteroidota</taxon>
        <taxon>Chitinophagia</taxon>
        <taxon>Chitinophagales</taxon>
        <taxon>Chitinophagaceae</taxon>
        <taxon>Chitinophaga</taxon>
    </lineage>
</organism>
<evidence type="ECO:0000259" key="7">
    <source>
        <dbReference type="SMART" id="SM00752"/>
    </source>
</evidence>
<dbReference type="NCBIfam" id="TIGR04033">
    <property type="entry name" value="export_SdpB"/>
    <property type="match status" value="1"/>
</dbReference>
<dbReference type="SMART" id="SM00752">
    <property type="entry name" value="HTTM"/>
    <property type="match status" value="1"/>
</dbReference>